<evidence type="ECO:0000256" key="3">
    <source>
        <dbReference type="SAM" id="MobiDB-lite"/>
    </source>
</evidence>
<evidence type="ECO:0000256" key="1">
    <source>
        <dbReference type="ARBA" id="ARBA00022679"/>
    </source>
</evidence>
<gene>
    <name evidence="4" type="ORF">SCHCODRAFT_257630</name>
</gene>
<dbReference type="PANTHER" id="PTHR31642">
    <property type="entry name" value="TRICHOTHECENE 3-O-ACETYLTRANSFERASE"/>
    <property type="match status" value="1"/>
</dbReference>
<reference evidence="4 5" key="1">
    <citation type="journal article" date="2010" name="Nat. Biotechnol.">
        <title>Genome sequence of the model mushroom Schizophyllum commune.</title>
        <authorList>
            <person name="Ohm R.A."/>
            <person name="de Jong J.F."/>
            <person name="Lugones L.G."/>
            <person name="Aerts A."/>
            <person name="Kothe E."/>
            <person name="Stajich J.E."/>
            <person name="de Vries R.P."/>
            <person name="Record E."/>
            <person name="Levasseur A."/>
            <person name="Baker S.E."/>
            <person name="Bartholomew K.A."/>
            <person name="Coutinho P.M."/>
            <person name="Erdmann S."/>
            <person name="Fowler T.J."/>
            <person name="Gathman A.C."/>
            <person name="Lombard V."/>
            <person name="Henrissat B."/>
            <person name="Knabe N."/>
            <person name="Kuees U."/>
            <person name="Lilly W.W."/>
            <person name="Lindquist E."/>
            <person name="Lucas S."/>
            <person name="Magnuson J.K."/>
            <person name="Piumi F."/>
            <person name="Raudaskoski M."/>
            <person name="Salamov A."/>
            <person name="Schmutz J."/>
            <person name="Schwarze F.W.M.R."/>
            <person name="vanKuyk P.A."/>
            <person name="Horton J.S."/>
            <person name="Grigoriev I.V."/>
            <person name="Woesten H.A.B."/>
        </authorList>
    </citation>
    <scope>NUCLEOTIDE SEQUENCE [LARGE SCALE GENOMIC DNA]</scope>
    <source>
        <strain evidence="5">H4-8 / FGSC 9210</strain>
    </source>
</reference>
<dbReference type="RefSeq" id="XP_003030019.1">
    <property type="nucleotide sequence ID" value="XM_003029973.1"/>
</dbReference>
<organism evidence="5">
    <name type="scientific">Schizophyllum commune (strain H4-8 / FGSC 9210)</name>
    <name type="common">Split gill fungus</name>
    <dbReference type="NCBI Taxonomy" id="578458"/>
    <lineage>
        <taxon>Eukaryota</taxon>
        <taxon>Fungi</taxon>
        <taxon>Dikarya</taxon>
        <taxon>Basidiomycota</taxon>
        <taxon>Agaricomycotina</taxon>
        <taxon>Agaricomycetes</taxon>
        <taxon>Agaricomycetidae</taxon>
        <taxon>Agaricales</taxon>
        <taxon>Schizophyllaceae</taxon>
        <taxon>Schizophyllum</taxon>
    </lineage>
</organism>
<dbReference type="InParanoid" id="D8Q8T2"/>
<dbReference type="eggNOG" id="ENOG502QSEP">
    <property type="taxonomic scope" value="Eukaryota"/>
</dbReference>
<dbReference type="OrthoDB" id="1862401at2759"/>
<proteinExistence type="predicted"/>
<dbReference type="OMA" id="AIQHTRF"/>
<dbReference type="SUPFAM" id="SSF52777">
    <property type="entry name" value="CoA-dependent acyltransferases"/>
    <property type="match status" value="1"/>
</dbReference>
<dbReference type="Proteomes" id="UP000007431">
    <property type="component" value="Unassembled WGS sequence"/>
</dbReference>
<dbReference type="HOGENOM" id="CLU_026869_0_0_1"/>
<dbReference type="GeneID" id="9587925"/>
<dbReference type="KEGG" id="scm:SCHCO_02690613"/>
<dbReference type="PANTHER" id="PTHR31642:SF11">
    <property type="entry name" value="SHIKIMATE O-HYDROXYCINNAMOYLTRANSFERASE"/>
    <property type="match status" value="1"/>
</dbReference>
<dbReference type="Pfam" id="PF02458">
    <property type="entry name" value="Transferase"/>
    <property type="match status" value="1"/>
</dbReference>
<dbReference type="AlphaFoldDB" id="D8Q8T2"/>
<protein>
    <submittedName>
        <fullName evidence="4">Uncharacterized protein</fullName>
    </submittedName>
</protein>
<dbReference type="VEuPathDB" id="FungiDB:SCHCODRAFT_02690613"/>
<keyword evidence="2" id="KW-0012">Acyltransferase</keyword>
<dbReference type="InterPro" id="IPR023213">
    <property type="entry name" value="CAT-like_dom_sf"/>
</dbReference>
<keyword evidence="1" id="KW-0808">Transferase</keyword>
<dbReference type="Gene3D" id="3.30.559.10">
    <property type="entry name" value="Chloramphenicol acetyltransferase-like domain"/>
    <property type="match status" value="2"/>
</dbReference>
<accession>D8Q8T2</accession>
<sequence>MEDIKSSQASLVQVTSKRPLFCAHKEAVKRLPPIFRLGPFDQLTVHYLPVAVIFVYDAADAEHKEPVSAERLEKALSQLLDYYPHLTGRRRINPVDGTAELDQLGSGAALYIAECGSRLDAFYTESPDGQAHLAMSDLPGSGAQLIAPSESTLEGAAADPILTVQYTRFACGSVSLGVCLQHIVCDLDGFMQLMRHLAEIYHGITAAETAGGTHLDMVLEATPWIQSHVPENVEKEFTADEQVENYTEDPSPASRANPSSARLDPPPPVIGKILRFSGAELKAIKDAATDVSGSGWVSTFEAFSAHLWQCVHRARTQLMPERDEGSGDTLETCSDFLAPVNCRPRLGLPARYFPNAVICPYARLPFATLQNASLPKIAQTLHDALQAVTRERVEGTLRYISARAGVVKQRFRHGPDSFIVTPWNKVDMYGVYFDAEKRVAPVLVSAPFTPISLVNGLAYFLPTGPQKDSDGSIDVSLTLYAPVWEALEGDPNFRKFKQ</sequence>
<evidence type="ECO:0000256" key="2">
    <source>
        <dbReference type="ARBA" id="ARBA00023315"/>
    </source>
</evidence>
<dbReference type="InterPro" id="IPR050317">
    <property type="entry name" value="Plant_Fungal_Acyltransferase"/>
</dbReference>
<feature type="region of interest" description="Disordered" evidence="3">
    <location>
        <begin position="243"/>
        <end position="265"/>
    </location>
</feature>
<dbReference type="EMBL" id="GL377308">
    <property type="protein sequence ID" value="EFI95116.1"/>
    <property type="molecule type" value="Genomic_DNA"/>
</dbReference>
<dbReference type="GO" id="GO:0016747">
    <property type="term" value="F:acyltransferase activity, transferring groups other than amino-acyl groups"/>
    <property type="evidence" value="ECO:0007669"/>
    <property type="project" value="TreeGrafter"/>
</dbReference>
<feature type="compositionally biased region" description="Low complexity" evidence="3">
    <location>
        <begin position="250"/>
        <end position="262"/>
    </location>
</feature>
<evidence type="ECO:0000313" key="5">
    <source>
        <dbReference type="Proteomes" id="UP000007431"/>
    </source>
</evidence>
<keyword evidence="5" id="KW-1185">Reference proteome</keyword>
<evidence type="ECO:0000313" key="4">
    <source>
        <dbReference type="EMBL" id="EFI95116.1"/>
    </source>
</evidence>
<name>D8Q8T2_SCHCM</name>